<reference evidence="3 4" key="1">
    <citation type="submission" date="2008-03" db="EMBL/GenBank/DDBJ databases">
        <title>The Genome Sequence of Verticillium dahliae VdLs.17.</title>
        <authorList>
            <consortium name="The Broad Institute Genome Sequencing Platform"/>
            <person name="Ma L.-J.J."/>
            <person name="Klosterman S.J."/>
            <person name="Subbarao K."/>
            <person name="Dobinson K."/>
            <person name="Veronese P."/>
            <person name="Kang S."/>
            <person name="Gold S.E."/>
            <person name="Young S."/>
            <person name="Jaffe D."/>
            <person name="Gnerre S."/>
            <person name="Berlin A."/>
            <person name="Heiman D."/>
            <person name="Hepburn T."/>
            <person name="Sykes S."/>
            <person name="Alvarado L."/>
            <person name="Kodira C.D."/>
            <person name="Lander E."/>
            <person name="Galagan J."/>
            <person name="Nusbaum C."/>
            <person name="Birren B."/>
        </authorList>
    </citation>
    <scope>NUCLEOTIDE SEQUENCE [LARGE SCALE GENOMIC DNA]</scope>
    <source>
        <strain evidence="4">VdLs.17 / ATCC MYA-4575 / FGSC 10137</strain>
    </source>
</reference>
<name>G2XFP7_VERDV</name>
<feature type="compositionally biased region" description="Basic residues" evidence="1">
    <location>
        <begin position="289"/>
        <end position="298"/>
    </location>
</feature>
<keyword evidence="2" id="KW-0812">Transmembrane</keyword>
<feature type="region of interest" description="Disordered" evidence="1">
    <location>
        <begin position="268"/>
        <end position="298"/>
    </location>
</feature>
<feature type="transmembrane region" description="Helical" evidence="2">
    <location>
        <begin position="46"/>
        <end position="63"/>
    </location>
</feature>
<accession>G2XFP7</accession>
<dbReference type="eggNOG" id="KOG2898">
    <property type="taxonomic scope" value="Eukaryota"/>
</dbReference>
<dbReference type="HOGENOM" id="CLU_894879_0_0_1"/>
<evidence type="ECO:0000313" key="4">
    <source>
        <dbReference type="Proteomes" id="UP000001611"/>
    </source>
</evidence>
<dbReference type="KEGG" id="vda:VDAG_09171"/>
<dbReference type="STRING" id="498257.G2XFP7"/>
<evidence type="ECO:0000313" key="3">
    <source>
        <dbReference type="EMBL" id="EGY18645.1"/>
    </source>
</evidence>
<protein>
    <submittedName>
        <fullName evidence="3">Uncharacterized protein</fullName>
    </submittedName>
</protein>
<evidence type="ECO:0000256" key="1">
    <source>
        <dbReference type="SAM" id="MobiDB-lite"/>
    </source>
</evidence>
<sequence>MDVMPVLVSKNIIEQTMFSALSLLPVHIFPSVVSLFFKTLLVVSRLPLFFIAISAYGTLLQWLPDGSVGKKLALLTLMGIFGIWWTDLQINGVRRGSLAQQPSLRLPHGGSVILASATSPINAVYLAAAFDPIFTMSCPGTRKVCRLGLLQAILHAFQPIENYPPDDAALNLETLLAEHPARAIVVFLDYATTNSKGIVHRSSNLVSIPPSVNAFRVSIQYTPPNVTTLDHGGYLAFLWILLSRPLHRIRVRIIDDMNKDIALSQSDKTNRGSANLLTRHNGDGPSRRSGSRATRRRTSKWRLSVLGVIEE</sequence>
<keyword evidence="2" id="KW-0472">Membrane</keyword>
<dbReference type="EMBL" id="DS572717">
    <property type="protein sequence ID" value="EGY18645.1"/>
    <property type="molecule type" value="Genomic_DNA"/>
</dbReference>
<organism evidence="3 4">
    <name type="scientific">Verticillium dahliae (strain VdLs.17 / ATCC MYA-4575 / FGSC 10137)</name>
    <name type="common">Verticillium wilt</name>
    <dbReference type="NCBI Taxonomy" id="498257"/>
    <lineage>
        <taxon>Eukaryota</taxon>
        <taxon>Fungi</taxon>
        <taxon>Dikarya</taxon>
        <taxon>Ascomycota</taxon>
        <taxon>Pezizomycotina</taxon>
        <taxon>Sordariomycetes</taxon>
        <taxon>Hypocreomycetidae</taxon>
        <taxon>Glomerellales</taxon>
        <taxon>Plectosphaerellaceae</taxon>
        <taxon>Verticillium</taxon>
    </lineage>
</organism>
<keyword evidence="2" id="KW-1133">Transmembrane helix</keyword>
<dbReference type="GeneID" id="20710634"/>
<feature type="transmembrane region" description="Helical" evidence="2">
    <location>
        <begin position="20"/>
        <end position="37"/>
    </location>
</feature>
<dbReference type="AlphaFoldDB" id="G2XFP7"/>
<feature type="compositionally biased region" description="Polar residues" evidence="1">
    <location>
        <begin position="268"/>
        <end position="278"/>
    </location>
</feature>
<dbReference type="RefSeq" id="XP_009653768.1">
    <property type="nucleotide sequence ID" value="XM_009655473.1"/>
</dbReference>
<evidence type="ECO:0000256" key="2">
    <source>
        <dbReference type="SAM" id="Phobius"/>
    </source>
</evidence>
<gene>
    <name evidence="3" type="ORF">VDAG_09171</name>
</gene>
<dbReference type="FunCoup" id="G2XFP7">
    <property type="interactions" value="60"/>
</dbReference>
<keyword evidence="4" id="KW-1185">Reference proteome</keyword>
<proteinExistence type="predicted"/>
<dbReference type="Proteomes" id="UP000001611">
    <property type="component" value="Chromosome 4"/>
</dbReference>
<dbReference type="InParanoid" id="G2XFP7"/>